<name>A0A1D9DY54_9MICO</name>
<dbReference type="RefSeq" id="WP_070954248.1">
    <property type="nucleotide sequence ID" value="NZ_CP015208.1"/>
</dbReference>
<organism evidence="2 3">
    <name type="scientific">Candidatus Rhodoluna planktonica</name>
    <dbReference type="NCBI Taxonomy" id="535712"/>
    <lineage>
        <taxon>Bacteria</taxon>
        <taxon>Bacillati</taxon>
        <taxon>Actinomycetota</taxon>
        <taxon>Actinomycetes</taxon>
        <taxon>Micrococcales</taxon>
        <taxon>Microbacteriaceae</taxon>
        <taxon>Luna cluster</taxon>
        <taxon>Luna-1 subcluster</taxon>
        <taxon>Rhodoluna</taxon>
    </lineage>
</organism>
<dbReference type="Gene3D" id="1.10.287.1060">
    <property type="entry name" value="ESAT-6-like"/>
    <property type="match status" value="1"/>
</dbReference>
<evidence type="ECO:0000313" key="2">
    <source>
        <dbReference type="EMBL" id="AOY55736.1"/>
    </source>
</evidence>
<keyword evidence="3" id="KW-1185">Reference proteome</keyword>
<dbReference type="KEGG" id="rpla:A4Z71_01660"/>
<protein>
    <recommendedName>
        <fullName evidence="1">ESAT-6-like protein</fullName>
    </recommendedName>
</protein>
<dbReference type="NCBIfam" id="TIGR03930">
    <property type="entry name" value="WXG100_ESAT6"/>
    <property type="match status" value="1"/>
</dbReference>
<dbReference type="SUPFAM" id="SSF140453">
    <property type="entry name" value="EsxAB dimer-like"/>
    <property type="match status" value="1"/>
</dbReference>
<dbReference type="STRING" id="535712.A4Z71_01660"/>
<sequence>MTHFSVDSDQVVAATAAINQTLAKVVADHDVLLSQLSALQSSWTGAAASSFQELAARWRQTSATVENQLAEISAALSMAANQYAEIEMSNQRLFI</sequence>
<dbReference type="InterPro" id="IPR036689">
    <property type="entry name" value="ESAT-6-like_sf"/>
</dbReference>
<evidence type="ECO:0000313" key="3">
    <source>
        <dbReference type="Proteomes" id="UP000243784"/>
    </source>
</evidence>
<proteinExistence type="inferred from homology"/>
<accession>A0A1D9DY54</accession>
<dbReference type="Pfam" id="PF06013">
    <property type="entry name" value="WXG100"/>
    <property type="match status" value="1"/>
</dbReference>
<evidence type="ECO:0000256" key="1">
    <source>
        <dbReference type="RuleBase" id="RU362001"/>
    </source>
</evidence>
<dbReference type="OrthoDB" id="4231069at2"/>
<dbReference type="InterPro" id="IPR010310">
    <property type="entry name" value="T7SS_ESAT-6-like"/>
</dbReference>
<comment type="similarity">
    <text evidence="1">Belongs to the WXG100 family.</text>
</comment>
<reference evidence="2 3" key="1">
    <citation type="journal article" date="2016" name="Biochim. Biophys. Acta">
        <title>Photochemical characterization of actinorhodopsin and its functional existence in the natural host.</title>
        <authorList>
            <person name="Nakamura S."/>
            <person name="Kikukawa T."/>
            <person name="Tamogami J."/>
            <person name="Kamiya M."/>
            <person name="Aizawa T."/>
            <person name="Hahn M.W."/>
            <person name="Ihara K."/>
            <person name="Kamo N."/>
            <person name="Demura M."/>
        </authorList>
    </citation>
    <scope>NUCLEOTIDE SEQUENCE [LARGE SCALE GENOMIC DNA]</scope>
    <source>
        <strain evidence="2 3">MWH-Dar1</strain>
    </source>
</reference>
<dbReference type="EMBL" id="CP015208">
    <property type="protein sequence ID" value="AOY55736.1"/>
    <property type="molecule type" value="Genomic_DNA"/>
</dbReference>
<gene>
    <name evidence="2" type="ORF">A4Z71_01660</name>
</gene>
<dbReference type="Proteomes" id="UP000243784">
    <property type="component" value="Chromosome"/>
</dbReference>
<dbReference type="AlphaFoldDB" id="A0A1D9DY54"/>